<dbReference type="AlphaFoldDB" id="A0A075LSF8"/>
<accession>A0A075LSF8</accession>
<feature type="binding site" evidence="3">
    <location>
        <position position="147"/>
    </location>
    <ligand>
        <name>Zn(2+)</name>
        <dbReference type="ChEBI" id="CHEBI:29105"/>
    </ligand>
</feature>
<keyword evidence="3" id="KW-0479">Metal-binding</keyword>
<evidence type="ECO:0000259" key="4">
    <source>
        <dbReference type="PROSITE" id="PS51371"/>
    </source>
</evidence>
<dbReference type="STRING" id="1343739.PAP_06390"/>
<evidence type="ECO:0000256" key="1">
    <source>
        <dbReference type="ARBA" id="ARBA00023122"/>
    </source>
</evidence>
<dbReference type="InterPro" id="IPR044065">
    <property type="entry name" value="ACP_MB"/>
</dbReference>
<dbReference type="InterPro" id="IPR046342">
    <property type="entry name" value="CBS_dom_sf"/>
</dbReference>
<feature type="binding site" evidence="3">
    <location>
        <position position="150"/>
    </location>
    <ligand>
        <name>Fe cation</name>
        <dbReference type="ChEBI" id="CHEBI:24875"/>
    </ligand>
</feature>
<feature type="binding site" evidence="3">
    <location>
        <position position="172"/>
    </location>
    <ligand>
        <name>Fe cation</name>
        <dbReference type="ChEBI" id="CHEBI:24875"/>
    </ligand>
</feature>
<feature type="domain" description="ACP-type MB" evidence="5">
    <location>
        <begin position="142"/>
        <end position="179"/>
    </location>
</feature>
<reference evidence="7" key="1">
    <citation type="submission" date="2013-06" db="EMBL/GenBank/DDBJ databases">
        <title>Complete Genome Sequence of Hyperthermophilic Palaeococcus pacificus DY20341T, Isolated from a Deep-Sea Hydrothermal Sediments.</title>
        <authorList>
            <person name="Zeng X."/>
            <person name="Shao Z."/>
        </authorList>
    </citation>
    <scope>NUCLEOTIDE SEQUENCE [LARGE SCALE GENOMIC DNA]</scope>
    <source>
        <strain evidence="7">DY20341</strain>
    </source>
</reference>
<dbReference type="InterPro" id="IPR000644">
    <property type="entry name" value="CBS_dom"/>
</dbReference>
<evidence type="ECO:0000313" key="7">
    <source>
        <dbReference type="Proteomes" id="UP000027981"/>
    </source>
</evidence>
<protein>
    <submittedName>
        <fullName evidence="6">Uncharacterized protein</fullName>
    </submittedName>
</protein>
<gene>
    <name evidence="6" type="ORF">PAP_06390</name>
</gene>
<dbReference type="Pfam" id="PF00571">
    <property type="entry name" value="CBS"/>
    <property type="match status" value="2"/>
</dbReference>
<proteinExistence type="predicted"/>
<dbReference type="InterPro" id="IPR051257">
    <property type="entry name" value="Diverse_CBS-Domain"/>
</dbReference>
<dbReference type="eggNOG" id="arCOG00606">
    <property type="taxonomic scope" value="Archaea"/>
</dbReference>
<keyword evidence="1 2" id="KW-0129">CBS domain</keyword>
<evidence type="ECO:0000313" key="6">
    <source>
        <dbReference type="EMBL" id="AIF69675.1"/>
    </source>
</evidence>
<feature type="binding site" evidence="3">
    <location>
        <position position="169"/>
    </location>
    <ligand>
        <name>Zn(2+)</name>
        <dbReference type="ChEBI" id="CHEBI:29105"/>
    </ligand>
</feature>
<dbReference type="KEGG" id="ppac:PAP_06390"/>
<evidence type="ECO:0000256" key="3">
    <source>
        <dbReference type="PROSITE-ProRule" id="PRU01249"/>
    </source>
</evidence>
<feature type="domain" description="CBS" evidence="4">
    <location>
        <begin position="76"/>
        <end position="133"/>
    </location>
</feature>
<dbReference type="PANTHER" id="PTHR43080:SF2">
    <property type="entry name" value="CBS DOMAIN-CONTAINING PROTEIN"/>
    <property type="match status" value="1"/>
</dbReference>
<dbReference type="PROSITE" id="PS51371">
    <property type="entry name" value="CBS"/>
    <property type="match status" value="2"/>
</dbReference>
<dbReference type="RefSeq" id="WP_048165210.1">
    <property type="nucleotide sequence ID" value="NZ_CP006019.1"/>
</dbReference>
<reference evidence="6 7" key="2">
    <citation type="journal article" date="2015" name="Genome Announc.">
        <title>Complete Genome Sequence of Hyperthermophilic Piezophilic Archaeon Palaeococcus pacificus DY20341T, Isolated from Deep-Sea Hydrothermal Sediments.</title>
        <authorList>
            <person name="Zeng X."/>
            <person name="Jebbar M."/>
            <person name="Shao Z."/>
        </authorList>
    </citation>
    <scope>NUCLEOTIDE SEQUENCE [LARGE SCALE GENOMIC DNA]</scope>
    <source>
        <strain evidence="6 7">DY20341</strain>
    </source>
</reference>
<feature type="binding site" evidence="3">
    <location>
        <position position="147"/>
    </location>
    <ligand>
        <name>Fe cation</name>
        <dbReference type="ChEBI" id="CHEBI:24875"/>
    </ligand>
</feature>
<dbReference type="OrthoDB" id="43333at2157"/>
<keyword evidence="7" id="KW-1185">Reference proteome</keyword>
<feature type="binding site" evidence="3">
    <location>
        <position position="150"/>
    </location>
    <ligand>
        <name>Zn(2+)</name>
        <dbReference type="ChEBI" id="CHEBI:29105"/>
    </ligand>
</feature>
<feature type="domain" description="CBS" evidence="4">
    <location>
        <begin position="11"/>
        <end position="69"/>
    </location>
</feature>
<name>A0A075LSF8_9EURY</name>
<feature type="binding site" evidence="3">
    <location>
        <position position="169"/>
    </location>
    <ligand>
        <name>Fe cation</name>
        <dbReference type="ChEBI" id="CHEBI:24875"/>
    </ligand>
</feature>
<evidence type="ECO:0000256" key="2">
    <source>
        <dbReference type="PROSITE-ProRule" id="PRU00703"/>
    </source>
</evidence>
<sequence length="180" mass="20082">MPTGITVEQVIKRKPILVKPSDTVDNVAKKLSRAKVGSAIVVKKDEIVGIITDRDILDKVVAQGKNPKEVKVEEVMTPKPITIEYDEDIEDATQLMIDKGIRRVVVTKLGRPIGFLMAVDLLAALSTLSSEEETEEESIEPEFYGYCEVCGQYKSLERVIHEGREMWVCESCKDMIGEGQ</sequence>
<dbReference type="Gene3D" id="3.10.580.10">
    <property type="entry name" value="CBS-domain"/>
    <property type="match status" value="1"/>
</dbReference>
<dbReference type="GO" id="GO:0046872">
    <property type="term" value="F:metal ion binding"/>
    <property type="evidence" value="ECO:0007669"/>
    <property type="project" value="UniProtKB-KW"/>
</dbReference>
<dbReference type="GeneID" id="24842398"/>
<feature type="binding site" evidence="3">
    <location>
        <position position="172"/>
    </location>
    <ligand>
        <name>Zn(2+)</name>
        <dbReference type="ChEBI" id="CHEBI:29105"/>
    </ligand>
</feature>
<evidence type="ECO:0000259" key="5">
    <source>
        <dbReference type="PROSITE" id="PS51901"/>
    </source>
</evidence>
<keyword evidence="3" id="KW-0862">Zinc</keyword>
<dbReference type="EMBL" id="CP006019">
    <property type="protein sequence ID" value="AIF69675.1"/>
    <property type="molecule type" value="Genomic_DNA"/>
</dbReference>
<organism evidence="6 7">
    <name type="scientific">Palaeococcus pacificus DY20341</name>
    <dbReference type="NCBI Taxonomy" id="1343739"/>
    <lineage>
        <taxon>Archaea</taxon>
        <taxon>Methanobacteriati</taxon>
        <taxon>Methanobacteriota</taxon>
        <taxon>Thermococci</taxon>
        <taxon>Thermococcales</taxon>
        <taxon>Thermococcaceae</taxon>
        <taxon>Palaeococcus</taxon>
    </lineage>
</organism>
<dbReference type="PANTHER" id="PTHR43080">
    <property type="entry name" value="CBS DOMAIN-CONTAINING PROTEIN CBSX3, MITOCHONDRIAL"/>
    <property type="match status" value="1"/>
</dbReference>
<dbReference type="HOGENOM" id="CLU_040681_7_0_2"/>
<keyword evidence="3" id="KW-0408">Iron</keyword>
<dbReference type="SMART" id="SM00116">
    <property type="entry name" value="CBS"/>
    <property type="match status" value="2"/>
</dbReference>
<dbReference type="Proteomes" id="UP000027981">
    <property type="component" value="Chromosome"/>
</dbReference>
<dbReference type="SUPFAM" id="SSF54631">
    <property type="entry name" value="CBS-domain pair"/>
    <property type="match status" value="1"/>
</dbReference>
<dbReference type="PROSITE" id="PS51901">
    <property type="entry name" value="ACP_MB"/>
    <property type="match status" value="1"/>
</dbReference>